<protein>
    <submittedName>
        <fullName evidence="1">Uncharacterized protein</fullName>
    </submittedName>
</protein>
<evidence type="ECO:0000313" key="2">
    <source>
        <dbReference type="Proteomes" id="UP001062846"/>
    </source>
</evidence>
<sequence length="318" mass="35855">MANRLTPIKNINRNAKNWTAKVKVLGKWSPRSAQCSPVKYQKLLLADAECAGCSIVSCSFSLCSKKTGAVFGRYFAGYRFWQGKPVRHLEGKKMDSLHSNIRDWKARGRGLFYCRTKLDIELEGDRGDCDEAGAADSLIWLATKPNDTFPNPVKSMSDSSRNVEYKRYLMRQLGVEKIDHVYCEGNKCANLLANMNFNDGLDFHIFDVALDCIISHLCDDRNGVEYPRLLYTSARIFGSKDDTQIYGGKVFEGCWSKEDPLWFYIHIILQIPGHLIGKREVQLSSTLASSPSAFTIPLPHGESKSLFSASDYFSYPKS</sequence>
<organism evidence="1 2">
    <name type="scientific">Rhododendron molle</name>
    <name type="common">Chinese azalea</name>
    <name type="synonym">Azalea mollis</name>
    <dbReference type="NCBI Taxonomy" id="49168"/>
    <lineage>
        <taxon>Eukaryota</taxon>
        <taxon>Viridiplantae</taxon>
        <taxon>Streptophyta</taxon>
        <taxon>Embryophyta</taxon>
        <taxon>Tracheophyta</taxon>
        <taxon>Spermatophyta</taxon>
        <taxon>Magnoliopsida</taxon>
        <taxon>eudicotyledons</taxon>
        <taxon>Gunneridae</taxon>
        <taxon>Pentapetalae</taxon>
        <taxon>asterids</taxon>
        <taxon>Ericales</taxon>
        <taxon>Ericaceae</taxon>
        <taxon>Ericoideae</taxon>
        <taxon>Rhodoreae</taxon>
        <taxon>Rhododendron</taxon>
    </lineage>
</organism>
<name>A0ACC0P0Z6_RHOML</name>
<gene>
    <name evidence="1" type="ORF">RHMOL_Rhmol04G0127000</name>
</gene>
<keyword evidence="2" id="KW-1185">Reference proteome</keyword>
<comment type="caution">
    <text evidence="1">The sequence shown here is derived from an EMBL/GenBank/DDBJ whole genome shotgun (WGS) entry which is preliminary data.</text>
</comment>
<reference evidence="1" key="1">
    <citation type="submission" date="2022-02" db="EMBL/GenBank/DDBJ databases">
        <title>Plant Genome Project.</title>
        <authorList>
            <person name="Zhang R.-G."/>
        </authorList>
    </citation>
    <scope>NUCLEOTIDE SEQUENCE</scope>
    <source>
        <strain evidence="1">AT1</strain>
    </source>
</reference>
<evidence type="ECO:0000313" key="1">
    <source>
        <dbReference type="EMBL" id="KAI8558831.1"/>
    </source>
</evidence>
<dbReference type="EMBL" id="CM046391">
    <property type="protein sequence ID" value="KAI8558831.1"/>
    <property type="molecule type" value="Genomic_DNA"/>
</dbReference>
<dbReference type="Proteomes" id="UP001062846">
    <property type="component" value="Chromosome 4"/>
</dbReference>
<proteinExistence type="predicted"/>
<accession>A0ACC0P0Z6</accession>